<sequence length="538" mass="60988">MDYMAKTRIRRGERVYVYERENYRDSAGNVKHRNTRYLGIEVAINGEKQIIPPKKRFKAFEVTKSVRYGDIAVLYDLFKQYGLIELLNGLLPRRGLPVGEVFASLAINHIIDRETLNKFSRWYQDTELEELTGITPEKLNSSNLGAVMKTCSKIGPEGIVDVCIELFNKIKHLETETSTLIYDITSSYFYSTKLPKARLGYNRDDNSLPQINIGLVATKNKGLPVLLRTYEGNITDVRTVEQLIADVKRIDFRIDAIILDRGMASRNNLIKLDGDGLKIIGGIPLTSNEAKELVACDISEENELMRPSGLIYYEDIATSLFGIPGRAIICFNHSDLERERTARLKKIAIAEIKVAEVLSSQTGNENLDGLEKEIRAVIRGVSDYFVINNDGNKITVAPHTENRKNARLRDGKCLLFTTNFEKGASEIIATYFGKDVIEKIFDCFKNWLDLQPVRHFEEGNIDVYIFICYLAYLVLALYKHHLGVTGWEGVEDSLDELGRIRKTTLDFGGESSDKISVLTKEQKEIIEKLGFADRLFGL</sequence>
<evidence type="ECO:0000259" key="2">
    <source>
        <dbReference type="Pfam" id="PF14104"/>
    </source>
</evidence>
<organism evidence="3">
    <name type="scientific">Candidatus Methanophagaceae archaeon ANME-1 ERB6</name>
    <dbReference type="NCBI Taxonomy" id="2759912"/>
    <lineage>
        <taxon>Archaea</taxon>
        <taxon>Methanobacteriati</taxon>
        <taxon>Methanobacteriota</taxon>
        <taxon>Stenosarchaea group</taxon>
        <taxon>Methanomicrobia</taxon>
        <taxon>Candidatus Methanophagales</taxon>
        <taxon>Candidatus Methanophagaceae</taxon>
    </lineage>
</organism>
<dbReference type="Pfam" id="PF01609">
    <property type="entry name" value="DDE_Tnp_1"/>
    <property type="match status" value="1"/>
</dbReference>
<gene>
    <name evidence="3" type="ORF">HDBBLJII_00005</name>
</gene>
<dbReference type="PANTHER" id="PTHR34614">
    <property type="match status" value="1"/>
</dbReference>
<feature type="domain" description="DUF4277" evidence="2">
    <location>
        <begin position="75"/>
        <end position="159"/>
    </location>
</feature>
<reference evidence="3" key="1">
    <citation type="submission" date="2020-06" db="EMBL/GenBank/DDBJ databases">
        <title>Unique genomic features of the anaerobic methanotrophic archaea.</title>
        <authorList>
            <person name="Chadwick G.L."/>
            <person name="Skennerton C.T."/>
            <person name="Laso-Perez R."/>
            <person name="Leu A.O."/>
            <person name="Speth D.R."/>
            <person name="Yu H."/>
            <person name="Morgan-Lang C."/>
            <person name="Hatzenpichler R."/>
            <person name="Goudeau D."/>
            <person name="Malmstrom R."/>
            <person name="Brazelton W.J."/>
            <person name="Woyke T."/>
            <person name="Hallam S.J."/>
            <person name="Tyson G.W."/>
            <person name="Wegener G."/>
            <person name="Boetius A."/>
            <person name="Orphan V."/>
        </authorList>
    </citation>
    <scope>NUCLEOTIDE SEQUENCE</scope>
</reference>
<evidence type="ECO:0000259" key="1">
    <source>
        <dbReference type="Pfam" id="PF01609"/>
    </source>
</evidence>
<dbReference type="GO" id="GO:0003677">
    <property type="term" value="F:DNA binding"/>
    <property type="evidence" value="ECO:0007669"/>
    <property type="project" value="InterPro"/>
</dbReference>
<dbReference type="InterPro" id="IPR002559">
    <property type="entry name" value="Transposase_11"/>
</dbReference>
<dbReference type="EMBL" id="MT631466">
    <property type="protein sequence ID" value="QNO51308.1"/>
    <property type="molecule type" value="Genomic_DNA"/>
</dbReference>
<dbReference type="InterPro" id="IPR025457">
    <property type="entry name" value="DUF4277"/>
</dbReference>
<dbReference type="PANTHER" id="PTHR34614:SF2">
    <property type="entry name" value="TRANSPOSASE IS4-LIKE DOMAIN-CONTAINING PROTEIN"/>
    <property type="match status" value="1"/>
</dbReference>
<dbReference type="AlphaFoldDB" id="A0A7G9YTH4"/>
<proteinExistence type="predicted"/>
<dbReference type="InterPro" id="IPR047654">
    <property type="entry name" value="IS1634_transpos"/>
</dbReference>
<name>A0A7G9YTH4_9EURY</name>
<evidence type="ECO:0000313" key="3">
    <source>
        <dbReference type="EMBL" id="QNO51308.1"/>
    </source>
</evidence>
<dbReference type="NCBIfam" id="NF033559">
    <property type="entry name" value="transpos_IS1634"/>
    <property type="match status" value="1"/>
</dbReference>
<feature type="domain" description="Transposase IS4-like" evidence="1">
    <location>
        <begin position="177"/>
        <end position="473"/>
    </location>
</feature>
<protein>
    <recommendedName>
        <fullName evidence="4">Transposase IS4-like domain-containing protein</fullName>
    </recommendedName>
</protein>
<dbReference type="Pfam" id="PF14104">
    <property type="entry name" value="DUF4277"/>
    <property type="match status" value="1"/>
</dbReference>
<dbReference type="GO" id="GO:0004803">
    <property type="term" value="F:transposase activity"/>
    <property type="evidence" value="ECO:0007669"/>
    <property type="project" value="InterPro"/>
</dbReference>
<evidence type="ECO:0008006" key="4">
    <source>
        <dbReference type="Google" id="ProtNLM"/>
    </source>
</evidence>
<accession>A0A7G9YTH4</accession>
<dbReference type="GO" id="GO:0006313">
    <property type="term" value="P:DNA transposition"/>
    <property type="evidence" value="ECO:0007669"/>
    <property type="project" value="InterPro"/>
</dbReference>